<dbReference type="Pfam" id="PF01406">
    <property type="entry name" value="tRNA-synt_1e"/>
    <property type="match status" value="1"/>
</dbReference>
<feature type="short sequence motif" description="'HIGH' region" evidence="13">
    <location>
        <begin position="31"/>
        <end position="41"/>
    </location>
</feature>
<evidence type="ECO:0000256" key="13">
    <source>
        <dbReference type="HAMAP-Rule" id="MF_00041"/>
    </source>
</evidence>
<keyword evidence="4 13" id="KW-0963">Cytoplasm</keyword>
<feature type="binding site" evidence="13">
    <location>
        <position position="29"/>
    </location>
    <ligand>
        <name>Zn(2+)</name>
        <dbReference type="ChEBI" id="CHEBI:29105"/>
    </ligand>
</feature>
<evidence type="ECO:0000256" key="7">
    <source>
        <dbReference type="ARBA" id="ARBA00022741"/>
    </source>
</evidence>
<keyword evidence="8 13" id="KW-0862">Zinc</keyword>
<dbReference type="GO" id="GO:0008270">
    <property type="term" value="F:zinc ion binding"/>
    <property type="evidence" value="ECO:0007669"/>
    <property type="project" value="UniProtKB-UniRule"/>
</dbReference>
<evidence type="ECO:0000256" key="8">
    <source>
        <dbReference type="ARBA" id="ARBA00022833"/>
    </source>
</evidence>
<dbReference type="PANTHER" id="PTHR10890:SF3">
    <property type="entry name" value="CYSTEINE--TRNA LIGASE, CYTOPLASMIC"/>
    <property type="match status" value="1"/>
</dbReference>
<gene>
    <name evidence="13" type="primary">cysS</name>
    <name evidence="15" type="ORF">G4Y79_08505</name>
</gene>
<feature type="domain" description="Cysteinyl-tRNA synthetase class Ia DALR" evidence="14">
    <location>
        <begin position="360"/>
        <end position="426"/>
    </location>
</feature>
<evidence type="ECO:0000256" key="9">
    <source>
        <dbReference type="ARBA" id="ARBA00022840"/>
    </source>
</evidence>
<comment type="subcellular location">
    <subcellularLocation>
        <location evidence="1 13">Cytoplasm</location>
    </subcellularLocation>
</comment>
<dbReference type="Proteomes" id="UP000594468">
    <property type="component" value="Chromosome"/>
</dbReference>
<comment type="catalytic activity">
    <reaction evidence="12 13">
        <text>tRNA(Cys) + L-cysteine + ATP = L-cysteinyl-tRNA(Cys) + AMP + diphosphate</text>
        <dbReference type="Rhea" id="RHEA:17773"/>
        <dbReference type="Rhea" id="RHEA-COMP:9661"/>
        <dbReference type="Rhea" id="RHEA-COMP:9679"/>
        <dbReference type="ChEBI" id="CHEBI:30616"/>
        <dbReference type="ChEBI" id="CHEBI:33019"/>
        <dbReference type="ChEBI" id="CHEBI:35235"/>
        <dbReference type="ChEBI" id="CHEBI:78442"/>
        <dbReference type="ChEBI" id="CHEBI:78517"/>
        <dbReference type="ChEBI" id="CHEBI:456215"/>
        <dbReference type="EC" id="6.1.1.16"/>
    </reaction>
</comment>
<keyword evidence="11 13" id="KW-0030">Aminoacyl-tRNA synthetase</keyword>
<comment type="similarity">
    <text evidence="2 13">Belongs to the class-I aminoacyl-tRNA synthetase family.</text>
</comment>
<dbReference type="GO" id="GO:0004817">
    <property type="term" value="F:cysteine-tRNA ligase activity"/>
    <property type="evidence" value="ECO:0007669"/>
    <property type="project" value="UniProtKB-UniRule"/>
</dbReference>
<accession>A0A7S8IG84</accession>
<dbReference type="Pfam" id="PF09190">
    <property type="entry name" value="DALR_2"/>
    <property type="match status" value="1"/>
</dbReference>
<evidence type="ECO:0000256" key="4">
    <source>
        <dbReference type="ARBA" id="ARBA00022490"/>
    </source>
</evidence>
<dbReference type="GO" id="GO:0005524">
    <property type="term" value="F:ATP binding"/>
    <property type="evidence" value="ECO:0007669"/>
    <property type="project" value="UniProtKB-UniRule"/>
</dbReference>
<dbReference type="GO" id="GO:0006423">
    <property type="term" value="P:cysteinyl-tRNA aminoacylation"/>
    <property type="evidence" value="ECO:0007669"/>
    <property type="project" value="UniProtKB-UniRule"/>
</dbReference>
<evidence type="ECO:0000259" key="14">
    <source>
        <dbReference type="SMART" id="SM00840"/>
    </source>
</evidence>
<dbReference type="CDD" id="cd00672">
    <property type="entry name" value="CysRS_core"/>
    <property type="match status" value="1"/>
</dbReference>
<dbReference type="InterPro" id="IPR032678">
    <property type="entry name" value="tRNA-synt_1_cat_dom"/>
</dbReference>
<reference evidence="15 16" key="1">
    <citation type="submission" date="2020-02" db="EMBL/GenBank/DDBJ databases">
        <authorList>
            <person name="Zheng R.K."/>
            <person name="Sun C.M."/>
        </authorList>
    </citation>
    <scope>NUCLEOTIDE SEQUENCE [LARGE SCALE GENOMIC DNA]</scope>
    <source>
        <strain evidence="16">rifampicinis</strain>
    </source>
</reference>
<evidence type="ECO:0000313" key="15">
    <source>
        <dbReference type="EMBL" id="QPC84402.1"/>
    </source>
</evidence>
<dbReference type="Gene3D" id="3.40.50.620">
    <property type="entry name" value="HUPs"/>
    <property type="match status" value="1"/>
</dbReference>
<evidence type="ECO:0000256" key="6">
    <source>
        <dbReference type="ARBA" id="ARBA00022723"/>
    </source>
</evidence>
<dbReference type="InterPro" id="IPR015803">
    <property type="entry name" value="Cys-tRNA-ligase"/>
</dbReference>
<evidence type="ECO:0000256" key="11">
    <source>
        <dbReference type="ARBA" id="ARBA00023146"/>
    </source>
</evidence>
<keyword evidence="10 13" id="KW-0648">Protein biosynthesis</keyword>
<dbReference type="SUPFAM" id="SSF52374">
    <property type="entry name" value="Nucleotidylyl transferase"/>
    <property type="match status" value="1"/>
</dbReference>
<feature type="binding site" evidence="13">
    <location>
        <position position="217"/>
    </location>
    <ligand>
        <name>Zn(2+)</name>
        <dbReference type="ChEBI" id="CHEBI:29105"/>
    </ligand>
</feature>
<comment type="subunit">
    <text evidence="3 13">Monomer.</text>
</comment>
<evidence type="ECO:0000256" key="2">
    <source>
        <dbReference type="ARBA" id="ARBA00005594"/>
    </source>
</evidence>
<dbReference type="InterPro" id="IPR015273">
    <property type="entry name" value="Cys-tRNA-synt_Ia_DALR"/>
</dbReference>
<dbReference type="Pfam" id="PF23493">
    <property type="entry name" value="CysS_C"/>
    <property type="match status" value="1"/>
</dbReference>
<dbReference type="EMBL" id="CP062983">
    <property type="protein sequence ID" value="QPC84402.1"/>
    <property type="molecule type" value="Genomic_DNA"/>
</dbReference>
<evidence type="ECO:0000256" key="3">
    <source>
        <dbReference type="ARBA" id="ARBA00011245"/>
    </source>
</evidence>
<dbReference type="NCBIfam" id="TIGR00435">
    <property type="entry name" value="cysS"/>
    <property type="match status" value="1"/>
</dbReference>
<sequence>MSLRIFNVLGREKQVFKPINEGRVNMYVCGPTVYDYSHLGHAKTYVSFDVVVRYLRHLGYDVLYVQNLTDVGHLLETGEDRILRKAQQLQAKPMQIVEQYVRAYFEDMDALNVQRPDISPRASGHIPEQIEMIQTLLDTGHAYEVNGSVYFDVTSDEDYGKLSNRRIEEQEEGTRESVRSEKRNGGDFALWKKAEPEHILRWNSPWGEGFPGWHIECSAMSKKYLGETFDIHGGGIDNIYPHNENEIAQSECANEAPMANYWMLVGSLTVDSVKMSKSLGNFVRIKDALETYRPEVIRMHAISAHYSNPLDYSDKSIDDLSKAWGRLNDAVQLTRHQMNQASDSDEGNGFVERLEKARADFTEVMDDDFNTPGAIAIMQDLTRDVNTLLNGDVAVGLPVLKEIADTYKVLGGDILGILPDVTAEATTGGNAEREGKLIEMLIDMRARARVDKNYAESDRIRDELAGLGVVLEDRSDGTIWKVES</sequence>
<evidence type="ECO:0000256" key="12">
    <source>
        <dbReference type="ARBA" id="ARBA00047398"/>
    </source>
</evidence>
<dbReference type="InterPro" id="IPR056411">
    <property type="entry name" value="CysS_C"/>
</dbReference>
<feature type="binding site" evidence="13">
    <location>
        <position position="246"/>
    </location>
    <ligand>
        <name>Zn(2+)</name>
        <dbReference type="ChEBI" id="CHEBI:29105"/>
    </ligand>
</feature>
<dbReference type="RefSeq" id="WP_195172465.1">
    <property type="nucleotide sequence ID" value="NZ_CP062983.1"/>
</dbReference>
<feature type="binding site" evidence="13">
    <location>
        <position position="277"/>
    </location>
    <ligand>
        <name>ATP</name>
        <dbReference type="ChEBI" id="CHEBI:30616"/>
    </ligand>
</feature>
<dbReference type="HAMAP" id="MF_00041">
    <property type="entry name" value="Cys_tRNA_synth"/>
    <property type="match status" value="1"/>
</dbReference>
<keyword evidence="9 13" id="KW-0067">ATP-binding</keyword>
<evidence type="ECO:0000256" key="10">
    <source>
        <dbReference type="ARBA" id="ARBA00022917"/>
    </source>
</evidence>
<dbReference type="KEGG" id="pmet:G4Y79_08505"/>
<dbReference type="GO" id="GO:0005829">
    <property type="term" value="C:cytosol"/>
    <property type="evidence" value="ECO:0007669"/>
    <property type="project" value="TreeGrafter"/>
</dbReference>
<comment type="cofactor">
    <cofactor evidence="13">
        <name>Zn(2+)</name>
        <dbReference type="ChEBI" id="CHEBI:29105"/>
    </cofactor>
    <text evidence="13">Binds 1 zinc ion per subunit.</text>
</comment>
<organism evidence="15 16">
    <name type="scientific">Phototrophicus methaneseepsis</name>
    <dbReference type="NCBI Taxonomy" id="2710758"/>
    <lineage>
        <taxon>Bacteria</taxon>
        <taxon>Bacillati</taxon>
        <taxon>Chloroflexota</taxon>
        <taxon>Candidatus Thermofontia</taxon>
        <taxon>Phototrophicales</taxon>
        <taxon>Phototrophicaceae</taxon>
        <taxon>Phototrophicus</taxon>
    </lineage>
</organism>
<dbReference type="InterPro" id="IPR009080">
    <property type="entry name" value="tRNAsynth_Ia_anticodon-bd"/>
</dbReference>
<name>A0A7S8IG84_9CHLR</name>
<dbReference type="SUPFAM" id="SSF47323">
    <property type="entry name" value="Anticodon-binding domain of a subclass of class I aminoacyl-tRNA synthetases"/>
    <property type="match status" value="1"/>
</dbReference>
<dbReference type="InterPro" id="IPR014729">
    <property type="entry name" value="Rossmann-like_a/b/a_fold"/>
</dbReference>
<evidence type="ECO:0000313" key="16">
    <source>
        <dbReference type="Proteomes" id="UP000594468"/>
    </source>
</evidence>
<dbReference type="AlphaFoldDB" id="A0A7S8IG84"/>
<dbReference type="SMART" id="SM00840">
    <property type="entry name" value="DALR_2"/>
    <property type="match status" value="1"/>
</dbReference>
<evidence type="ECO:0000256" key="1">
    <source>
        <dbReference type="ARBA" id="ARBA00004496"/>
    </source>
</evidence>
<keyword evidence="16" id="KW-1185">Reference proteome</keyword>
<keyword evidence="5 13" id="KW-0436">Ligase</keyword>
<dbReference type="PANTHER" id="PTHR10890">
    <property type="entry name" value="CYSTEINYL-TRNA SYNTHETASE"/>
    <property type="match status" value="1"/>
</dbReference>
<dbReference type="EC" id="6.1.1.16" evidence="13"/>
<keyword evidence="7 13" id="KW-0547">Nucleotide-binding</keyword>
<dbReference type="InterPro" id="IPR024909">
    <property type="entry name" value="Cys-tRNA/MSH_ligase"/>
</dbReference>
<protein>
    <recommendedName>
        <fullName evidence="13">Cysteine--tRNA ligase</fullName>
        <ecNumber evidence="13">6.1.1.16</ecNumber>
    </recommendedName>
    <alternativeName>
        <fullName evidence="13">Cysteinyl-tRNA synthetase</fullName>
        <shortName evidence="13">CysRS</shortName>
    </alternativeName>
</protein>
<evidence type="ECO:0000256" key="5">
    <source>
        <dbReference type="ARBA" id="ARBA00022598"/>
    </source>
</evidence>
<dbReference type="PRINTS" id="PR00983">
    <property type="entry name" value="TRNASYNTHCYS"/>
</dbReference>
<proteinExistence type="inferred from homology"/>
<dbReference type="Gene3D" id="1.20.120.1910">
    <property type="entry name" value="Cysteine-tRNA ligase, C-terminal anti-codon recognition domain"/>
    <property type="match status" value="1"/>
</dbReference>
<feature type="binding site" evidence="13">
    <location>
        <position position="242"/>
    </location>
    <ligand>
        <name>Zn(2+)</name>
        <dbReference type="ChEBI" id="CHEBI:29105"/>
    </ligand>
</feature>
<feature type="short sequence motif" description="'KMSKS' region" evidence="13">
    <location>
        <begin position="274"/>
        <end position="278"/>
    </location>
</feature>
<keyword evidence="6 13" id="KW-0479">Metal-binding</keyword>